<dbReference type="GO" id="GO:0032993">
    <property type="term" value="C:protein-DNA complex"/>
    <property type="evidence" value="ECO:0007669"/>
    <property type="project" value="TreeGrafter"/>
</dbReference>
<comment type="similarity">
    <text evidence="1">Belongs to the LysR transcriptional regulatory family.</text>
</comment>
<dbReference type="InterPro" id="IPR000847">
    <property type="entry name" value="LysR_HTH_N"/>
</dbReference>
<name>A0A226X5Z4_CABSO</name>
<dbReference type="RefSeq" id="WP_089160255.1">
    <property type="nucleotide sequence ID" value="NZ_MTHB01000049.1"/>
</dbReference>
<dbReference type="Proteomes" id="UP000214720">
    <property type="component" value="Unassembled WGS sequence"/>
</dbReference>
<dbReference type="Pfam" id="PF03466">
    <property type="entry name" value="LysR_substrate"/>
    <property type="match status" value="1"/>
</dbReference>
<protein>
    <submittedName>
        <fullName evidence="6">LysR family transcriptional regulator</fullName>
    </submittedName>
</protein>
<reference evidence="7" key="1">
    <citation type="submission" date="2017-01" db="EMBL/GenBank/DDBJ databases">
        <title>Genome Analysis of Deinococcus marmoris KOPRI26562.</title>
        <authorList>
            <person name="Kim J.H."/>
            <person name="Oh H.-M."/>
        </authorList>
    </citation>
    <scope>NUCLEOTIDE SEQUENCE [LARGE SCALE GENOMIC DNA]</scope>
    <source>
        <strain evidence="7">PAMC 26633</strain>
    </source>
</reference>
<dbReference type="GO" id="GO:0003700">
    <property type="term" value="F:DNA-binding transcription factor activity"/>
    <property type="evidence" value="ECO:0007669"/>
    <property type="project" value="InterPro"/>
</dbReference>
<keyword evidence="2" id="KW-0805">Transcription regulation</keyword>
<dbReference type="InterPro" id="IPR005119">
    <property type="entry name" value="LysR_subst-bd"/>
</dbReference>
<dbReference type="InterPro" id="IPR036390">
    <property type="entry name" value="WH_DNA-bd_sf"/>
</dbReference>
<evidence type="ECO:0000256" key="2">
    <source>
        <dbReference type="ARBA" id="ARBA00023015"/>
    </source>
</evidence>
<feature type="domain" description="HTH lysR-type" evidence="5">
    <location>
        <begin position="1"/>
        <end position="58"/>
    </location>
</feature>
<dbReference type="Pfam" id="PF00126">
    <property type="entry name" value="HTH_1"/>
    <property type="match status" value="1"/>
</dbReference>
<comment type="caution">
    <text evidence="6">The sequence shown here is derived from an EMBL/GenBank/DDBJ whole genome shotgun (WGS) entry which is preliminary data.</text>
</comment>
<dbReference type="PANTHER" id="PTHR30346:SF0">
    <property type="entry name" value="HCA OPERON TRANSCRIPTIONAL ACTIVATOR HCAR"/>
    <property type="match status" value="1"/>
</dbReference>
<dbReference type="PRINTS" id="PR00039">
    <property type="entry name" value="HTHLYSR"/>
</dbReference>
<evidence type="ECO:0000256" key="1">
    <source>
        <dbReference type="ARBA" id="ARBA00009437"/>
    </source>
</evidence>
<evidence type="ECO:0000313" key="7">
    <source>
        <dbReference type="Proteomes" id="UP000214720"/>
    </source>
</evidence>
<evidence type="ECO:0000256" key="3">
    <source>
        <dbReference type="ARBA" id="ARBA00023125"/>
    </source>
</evidence>
<dbReference type="PANTHER" id="PTHR30346">
    <property type="entry name" value="TRANSCRIPTIONAL DUAL REGULATOR HCAR-RELATED"/>
    <property type="match status" value="1"/>
</dbReference>
<dbReference type="PROSITE" id="PS50931">
    <property type="entry name" value="HTH_LYSR"/>
    <property type="match status" value="1"/>
</dbReference>
<evidence type="ECO:0000313" key="6">
    <source>
        <dbReference type="EMBL" id="OXC78844.1"/>
    </source>
</evidence>
<dbReference type="OrthoDB" id="5292387at2"/>
<keyword evidence="3" id="KW-0238">DNA-binding</keyword>
<dbReference type="Gene3D" id="3.40.190.10">
    <property type="entry name" value="Periplasmic binding protein-like II"/>
    <property type="match status" value="2"/>
</dbReference>
<dbReference type="FunFam" id="1.10.10.10:FF:000001">
    <property type="entry name" value="LysR family transcriptional regulator"/>
    <property type="match status" value="1"/>
</dbReference>
<evidence type="ECO:0000259" key="5">
    <source>
        <dbReference type="PROSITE" id="PS50931"/>
    </source>
</evidence>
<proteinExistence type="inferred from homology"/>
<sequence>MELRQLRFFVAAAEELHFGRAAKRLHVSQPALSFEIRKFEEQLGVQLLARTNKNVALTNSGQVLLSEARNLLQQAAQAERLTVRSAQGLAGRLRVGFVNSMLYRGLSEAVKRFEADHPALEIVLTEMNTNEQVPALQRMQIDVGCAYWCDLPAGVVSVPIVTEPFVCCLPEHHRLASNKIIDLRKLSQDDFILFPRQVSPHYHDLIIALCVEAGFSPRIRHEVRLWQTVVTMVGRAMGIALVPQALRSSPDRGVVFRPMKSNRLVSDVLALKRGDQPEPGPALFIDYVKEAALRAAT</sequence>
<accession>A0A226X5Z4</accession>
<dbReference type="Gene3D" id="1.10.10.10">
    <property type="entry name" value="Winged helix-like DNA-binding domain superfamily/Winged helix DNA-binding domain"/>
    <property type="match status" value="1"/>
</dbReference>
<dbReference type="GO" id="GO:0003677">
    <property type="term" value="F:DNA binding"/>
    <property type="evidence" value="ECO:0007669"/>
    <property type="project" value="UniProtKB-KW"/>
</dbReference>
<organism evidence="6 7">
    <name type="scientific">Caballeronia sordidicola</name>
    <name type="common">Burkholderia sordidicola</name>
    <dbReference type="NCBI Taxonomy" id="196367"/>
    <lineage>
        <taxon>Bacteria</taxon>
        <taxon>Pseudomonadati</taxon>
        <taxon>Pseudomonadota</taxon>
        <taxon>Betaproteobacteria</taxon>
        <taxon>Burkholderiales</taxon>
        <taxon>Burkholderiaceae</taxon>
        <taxon>Caballeronia</taxon>
    </lineage>
</organism>
<dbReference type="InterPro" id="IPR036388">
    <property type="entry name" value="WH-like_DNA-bd_sf"/>
</dbReference>
<dbReference type="eggNOG" id="COG0583">
    <property type="taxonomic scope" value="Bacteria"/>
</dbReference>
<gene>
    <name evidence="6" type="ORF">BSU04_09325</name>
</gene>
<dbReference type="AlphaFoldDB" id="A0A226X5Z4"/>
<dbReference type="SUPFAM" id="SSF46785">
    <property type="entry name" value="Winged helix' DNA-binding domain"/>
    <property type="match status" value="1"/>
</dbReference>
<evidence type="ECO:0000256" key="4">
    <source>
        <dbReference type="ARBA" id="ARBA00023163"/>
    </source>
</evidence>
<keyword evidence="4" id="KW-0804">Transcription</keyword>
<dbReference type="EMBL" id="MTHB01000049">
    <property type="protein sequence ID" value="OXC78844.1"/>
    <property type="molecule type" value="Genomic_DNA"/>
</dbReference>
<dbReference type="SUPFAM" id="SSF53850">
    <property type="entry name" value="Periplasmic binding protein-like II"/>
    <property type="match status" value="1"/>
</dbReference>